<proteinExistence type="predicted"/>
<name>A0A4Y9M812_9BRAD</name>
<dbReference type="Proteomes" id="UP000297966">
    <property type="component" value="Unassembled WGS sequence"/>
</dbReference>
<sequence length="82" mass="9648">MHNVVPFPKAASRHAGETAHHFRRAILLLDLSLQHTRALIEDCPRSDNRHKLEHQLREARMLLEMLRASAETMFPNIERHYD</sequence>
<dbReference type="RefSeq" id="WP_135173106.1">
    <property type="nucleotide sequence ID" value="NZ_SPQT01000001.1"/>
</dbReference>
<organism evidence="1 2">
    <name type="scientific">Bradyrhizobium niftali</name>
    <dbReference type="NCBI Taxonomy" id="2560055"/>
    <lineage>
        <taxon>Bacteria</taxon>
        <taxon>Pseudomonadati</taxon>
        <taxon>Pseudomonadota</taxon>
        <taxon>Alphaproteobacteria</taxon>
        <taxon>Hyphomicrobiales</taxon>
        <taxon>Nitrobacteraceae</taxon>
        <taxon>Bradyrhizobium</taxon>
    </lineage>
</organism>
<comment type="caution">
    <text evidence="1">The sequence shown here is derived from an EMBL/GenBank/DDBJ whole genome shotgun (WGS) entry which is preliminary data.</text>
</comment>
<reference evidence="1 2" key="1">
    <citation type="submission" date="2019-03" db="EMBL/GenBank/DDBJ databases">
        <title>Bradyrhizobium diversity isolated from nodules of Chamaecrista fasciculata.</title>
        <authorList>
            <person name="Klepa M.S."/>
            <person name="Urquiaga M.O."/>
            <person name="Hungria M."/>
            <person name="Delamuta J.R."/>
        </authorList>
    </citation>
    <scope>NUCLEOTIDE SEQUENCE [LARGE SCALE GENOMIC DNA]</scope>
    <source>
        <strain evidence="1 2">CNPSo 3448</strain>
    </source>
</reference>
<keyword evidence="2" id="KW-1185">Reference proteome</keyword>
<gene>
    <name evidence="1" type="ORF">E4K65_04675</name>
</gene>
<dbReference type="AlphaFoldDB" id="A0A4Y9M812"/>
<dbReference type="EMBL" id="SPQT01000001">
    <property type="protein sequence ID" value="TFV51364.1"/>
    <property type="molecule type" value="Genomic_DNA"/>
</dbReference>
<protein>
    <submittedName>
        <fullName evidence="1">Uncharacterized protein</fullName>
    </submittedName>
</protein>
<evidence type="ECO:0000313" key="2">
    <source>
        <dbReference type="Proteomes" id="UP000297966"/>
    </source>
</evidence>
<accession>A0A4Y9M812</accession>
<evidence type="ECO:0000313" key="1">
    <source>
        <dbReference type="EMBL" id="TFV51364.1"/>
    </source>
</evidence>